<evidence type="ECO:0000256" key="5">
    <source>
        <dbReference type="ARBA" id="ARBA00023136"/>
    </source>
</evidence>
<evidence type="ECO:0000256" key="2">
    <source>
        <dbReference type="ARBA" id="ARBA00009773"/>
    </source>
</evidence>
<evidence type="ECO:0000313" key="8">
    <source>
        <dbReference type="Proteomes" id="UP000070457"/>
    </source>
</evidence>
<evidence type="ECO:0000256" key="1">
    <source>
        <dbReference type="ARBA" id="ARBA00004141"/>
    </source>
</evidence>
<feature type="transmembrane region" description="Helical" evidence="6">
    <location>
        <begin position="30"/>
        <end position="47"/>
    </location>
</feature>
<feature type="transmembrane region" description="Helical" evidence="6">
    <location>
        <begin position="59"/>
        <end position="84"/>
    </location>
</feature>
<feature type="transmembrane region" description="Helical" evidence="6">
    <location>
        <begin position="269"/>
        <end position="289"/>
    </location>
</feature>
<keyword evidence="5 6" id="KW-0472">Membrane</keyword>
<gene>
    <name evidence="7" type="ORF">TR69_WS6001000246</name>
</gene>
<dbReference type="PANTHER" id="PTHR21716">
    <property type="entry name" value="TRANSMEMBRANE PROTEIN"/>
    <property type="match status" value="1"/>
</dbReference>
<dbReference type="GO" id="GO:0016020">
    <property type="term" value="C:membrane"/>
    <property type="evidence" value="ECO:0007669"/>
    <property type="project" value="UniProtKB-SubCell"/>
</dbReference>
<feature type="transmembrane region" description="Helical" evidence="6">
    <location>
        <begin position="240"/>
        <end position="262"/>
    </location>
</feature>
<accession>A0A136M0D8</accession>
<feature type="transmembrane region" description="Helical" evidence="6">
    <location>
        <begin position="212"/>
        <end position="234"/>
    </location>
</feature>
<evidence type="ECO:0000256" key="6">
    <source>
        <dbReference type="SAM" id="Phobius"/>
    </source>
</evidence>
<feature type="transmembrane region" description="Helical" evidence="6">
    <location>
        <begin position="160"/>
        <end position="179"/>
    </location>
</feature>
<dbReference type="PANTHER" id="PTHR21716:SF4">
    <property type="entry name" value="TRANSMEMBRANE PROTEIN 245"/>
    <property type="match status" value="1"/>
</dbReference>
<comment type="subcellular location">
    <subcellularLocation>
        <location evidence="1">Membrane</location>
        <topology evidence="1">Multi-pass membrane protein</topology>
    </subcellularLocation>
</comment>
<dbReference type="Pfam" id="PF01594">
    <property type="entry name" value="AI-2E_transport"/>
    <property type="match status" value="1"/>
</dbReference>
<organism evidence="7 8">
    <name type="scientific">candidate division WS6 bacterium OLB20</name>
    <dbReference type="NCBI Taxonomy" id="1617426"/>
    <lineage>
        <taxon>Bacteria</taxon>
        <taxon>Candidatus Dojkabacteria</taxon>
    </lineage>
</organism>
<reference evidence="7 8" key="1">
    <citation type="submission" date="2015-02" db="EMBL/GenBank/DDBJ databases">
        <title>Improved understanding of the partial-nitritation anammox process through 23 genomes representing the majority of the microbial community.</title>
        <authorList>
            <person name="Speth D.R."/>
            <person name="In T Zandt M."/>
            <person name="Guerrero Cruz S."/>
            <person name="Jetten M.S."/>
            <person name="Dutilh B.E."/>
        </authorList>
    </citation>
    <scope>NUCLEOTIDE SEQUENCE [LARGE SCALE GENOMIC DNA]</scope>
    <source>
        <strain evidence="7">OLB20</strain>
    </source>
</reference>
<evidence type="ECO:0000256" key="4">
    <source>
        <dbReference type="ARBA" id="ARBA00022989"/>
    </source>
</evidence>
<dbReference type="EMBL" id="JYNZ01000002">
    <property type="protein sequence ID" value="KXK27370.1"/>
    <property type="molecule type" value="Genomic_DNA"/>
</dbReference>
<comment type="similarity">
    <text evidence="2">Belongs to the autoinducer-2 exporter (AI-2E) (TC 2.A.86) family.</text>
</comment>
<proteinExistence type="inferred from homology"/>
<dbReference type="AlphaFoldDB" id="A0A136M0D8"/>
<comment type="caution">
    <text evidence="7">The sequence shown here is derived from an EMBL/GenBank/DDBJ whole genome shotgun (WGS) entry which is preliminary data.</text>
</comment>
<protein>
    <submittedName>
        <fullName evidence="7">Putative inner membrane protein</fullName>
    </submittedName>
</protein>
<evidence type="ECO:0000256" key="3">
    <source>
        <dbReference type="ARBA" id="ARBA00022692"/>
    </source>
</evidence>
<dbReference type="Proteomes" id="UP000070457">
    <property type="component" value="Unassembled WGS sequence"/>
</dbReference>
<dbReference type="STRING" id="1617426.TR69_WS6001000246"/>
<feature type="transmembrane region" description="Helical" evidence="6">
    <location>
        <begin position="7"/>
        <end position="24"/>
    </location>
</feature>
<dbReference type="InterPro" id="IPR002549">
    <property type="entry name" value="AI-2E-like"/>
</dbReference>
<name>A0A136M0D8_9BACT</name>
<keyword evidence="4 6" id="KW-1133">Transmembrane helix</keyword>
<evidence type="ECO:0000313" key="7">
    <source>
        <dbReference type="EMBL" id="KXK27370.1"/>
    </source>
</evidence>
<sequence length="363" mass="39134">MSQTKQSRWFFAILMLLAAVAAYILLRPFLALIVMSLIIALIYRPVYKILLNRFKKKAGLASTVTILIIFLSVIVPVTAVLGIVTSQVLSITRDIRESGTISSQAISLESVVTEVNSVLDQIPVITYRLSEEEITDSIEGLLAPVGQFAVNNLIAIGGQALNAFTGLLIFIAVVHAVLVNHDRIIRILHSLSPLPNEVDKLYFDKLASMATAMVKGSFVVALAASLATGIFAWIAGIDYVALIMLIAFILSLLPLGAGFLIFPLGIAQIISGSTAAGLFLIISFVLVTANIDNIMRPMLVPKDAELHPALTVLALFGGLQAFGFLGLIFGPIVMIFIVTTLDVYVRDFKDRPLAGRPSAQDTE</sequence>
<keyword evidence="3 6" id="KW-0812">Transmembrane</keyword>
<feature type="transmembrane region" description="Helical" evidence="6">
    <location>
        <begin position="309"/>
        <end position="341"/>
    </location>
</feature>